<evidence type="ECO:0000256" key="4">
    <source>
        <dbReference type="ARBA" id="ARBA00022806"/>
    </source>
</evidence>
<keyword evidence="4 11" id="KW-0347">Helicase</keyword>
<gene>
    <name evidence="15" type="ORF">CBQ26_06905</name>
</gene>
<dbReference type="PANTHER" id="PTHR11070:SF2">
    <property type="entry name" value="ATP-DEPENDENT DNA HELICASE SRS2"/>
    <property type="match status" value="1"/>
</dbReference>
<comment type="similarity">
    <text evidence="1">Belongs to the helicase family. UvrD subfamily.</text>
</comment>
<organism evidence="15 16">
    <name type="scientific">Deinococcus indicus</name>
    <dbReference type="NCBI Taxonomy" id="223556"/>
    <lineage>
        <taxon>Bacteria</taxon>
        <taxon>Thermotogati</taxon>
        <taxon>Deinococcota</taxon>
        <taxon>Deinococci</taxon>
        <taxon>Deinococcales</taxon>
        <taxon>Deinococcaceae</taxon>
        <taxon>Deinococcus</taxon>
    </lineage>
</organism>
<keyword evidence="5 11" id="KW-0067">ATP-binding</keyword>
<dbReference type="EMBL" id="NHMK01000009">
    <property type="protein sequence ID" value="OWL97955.1"/>
    <property type="molecule type" value="Genomic_DNA"/>
</dbReference>
<dbReference type="Gene3D" id="3.40.50.300">
    <property type="entry name" value="P-loop containing nucleotide triphosphate hydrolases"/>
    <property type="match status" value="2"/>
</dbReference>
<dbReference type="GO" id="GO:0000725">
    <property type="term" value="P:recombinational repair"/>
    <property type="evidence" value="ECO:0007669"/>
    <property type="project" value="TreeGrafter"/>
</dbReference>
<reference evidence="15 16" key="1">
    <citation type="submission" date="2017-05" db="EMBL/GenBank/DDBJ databases">
        <title>De novo genome assembly of Deniococcus indicus strain DR1.</title>
        <authorList>
            <person name="Chauhan D."/>
            <person name="Yennamalli R.M."/>
            <person name="Priyadarshini R."/>
        </authorList>
    </citation>
    <scope>NUCLEOTIDE SEQUENCE [LARGE SCALE GENOMIC DNA]</scope>
    <source>
        <strain evidence="15 16">DR1</strain>
    </source>
</reference>
<evidence type="ECO:0000313" key="16">
    <source>
        <dbReference type="Proteomes" id="UP000197208"/>
    </source>
</evidence>
<dbReference type="InterPro" id="IPR030934">
    <property type="entry name" value="Intein_C"/>
</dbReference>
<feature type="region of interest" description="Disordered" evidence="12">
    <location>
        <begin position="1"/>
        <end position="31"/>
    </location>
</feature>
<dbReference type="InterPro" id="IPR014017">
    <property type="entry name" value="DNA_helicase_UvrD-like_C"/>
</dbReference>
<evidence type="ECO:0000256" key="8">
    <source>
        <dbReference type="ARBA" id="ARBA00034617"/>
    </source>
</evidence>
<evidence type="ECO:0000256" key="9">
    <source>
        <dbReference type="ARBA" id="ARBA00034808"/>
    </source>
</evidence>
<keyword evidence="6" id="KW-0238">DNA-binding</keyword>
<dbReference type="Gene3D" id="1.10.10.160">
    <property type="match status" value="1"/>
</dbReference>
<keyword evidence="7" id="KW-0413">Isomerase</keyword>
<name>A0A246BQL5_9DEIO</name>
<dbReference type="InterPro" id="IPR014016">
    <property type="entry name" value="UvrD-like_ATP-bd"/>
</dbReference>
<dbReference type="Gene3D" id="2.170.16.10">
    <property type="entry name" value="Hedgehog/Intein (Hint) domain"/>
    <property type="match status" value="2"/>
</dbReference>
<evidence type="ECO:0000256" key="10">
    <source>
        <dbReference type="ARBA" id="ARBA00048988"/>
    </source>
</evidence>
<dbReference type="GO" id="GO:0043138">
    <property type="term" value="F:3'-5' DNA helicase activity"/>
    <property type="evidence" value="ECO:0007669"/>
    <property type="project" value="UniProtKB-EC"/>
</dbReference>
<dbReference type="InterPro" id="IPR027417">
    <property type="entry name" value="P-loop_NTPase"/>
</dbReference>
<dbReference type="PANTHER" id="PTHR11070">
    <property type="entry name" value="UVRD / RECB / PCRA DNA HELICASE FAMILY MEMBER"/>
    <property type="match status" value="1"/>
</dbReference>
<accession>A0A246BQL5</accession>
<evidence type="ECO:0000259" key="13">
    <source>
        <dbReference type="PROSITE" id="PS51198"/>
    </source>
</evidence>
<dbReference type="PROSITE" id="PS51217">
    <property type="entry name" value="UVRD_HELICASE_CTER"/>
    <property type="match status" value="1"/>
</dbReference>
<dbReference type="AlphaFoldDB" id="A0A246BQL5"/>
<dbReference type="Pfam" id="PF13361">
    <property type="entry name" value="UvrD_C"/>
    <property type="match status" value="1"/>
</dbReference>
<evidence type="ECO:0000256" key="7">
    <source>
        <dbReference type="ARBA" id="ARBA00023235"/>
    </source>
</evidence>
<evidence type="ECO:0000256" key="3">
    <source>
        <dbReference type="ARBA" id="ARBA00022801"/>
    </source>
</evidence>
<comment type="catalytic activity">
    <reaction evidence="10">
        <text>ATP + H2O = ADP + phosphate + H(+)</text>
        <dbReference type="Rhea" id="RHEA:13065"/>
        <dbReference type="ChEBI" id="CHEBI:15377"/>
        <dbReference type="ChEBI" id="CHEBI:15378"/>
        <dbReference type="ChEBI" id="CHEBI:30616"/>
        <dbReference type="ChEBI" id="CHEBI:43474"/>
        <dbReference type="ChEBI" id="CHEBI:456216"/>
        <dbReference type="EC" id="5.6.2.4"/>
    </reaction>
</comment>
<dbReference type="GO" id="GO:0033202">
    <property type="term" value="C:DNA helicase complex"/>
    <property type="evidence" value="ECO:0007669"/>
    <property type="project" value="TreeGrafter"/>
</dbReference>
<dbReference type="PROSITE" id="PS50818">
    <property type="entry name" value="INTEIN_C_TER"/>
    <property type="match status" value="1"/>
</dbReference>
<evidence type="ECO:0000313" key="15">
    <source>
        <dbReference type="EMBL" id="OWL97955.1"/>
    </source>
</evidence>
<dbReference type="NCBIfam" id="TIGR01443">
    <property type="entry name" value="intein_Cterm"/>
    <property type="match status" value="1"/>
</dbReference>
<dbReference type="Gene3D" id="1.10.486.10">
    <property type="entry name" value="PCRA, domain 4"/>
    <property type="match status" value="1"/>
</dbReference>
<dbReference type="InterPro" id="IPR036844">
    <property type="entry name" value="Hint_dom_sf"/>
</dbReference>
<dbReference type="Pfam" id="PF21196">
    <property type="entry name" value="PcrA_UvrD_tudor"/>
    <property type="match status" value="1"/>
</dbReference>
<evidence type="ECO:0000256" key="1">
    <source>
        <dbReference type="ARBA" id="ARBA00009922"/>
    </source>
</evidence>
<dbReference type="EC" id="5.6.2.4" evidence="9"/>
<dbReference type="InterPro" id="IPR003586">
    <property type="entry name" value="Hint_dom_C"/>
</dbReference>
<comment type="catalytic activity">
    <reaction evidence="8">
        <text>Couples ATP hydrolysis with the unwinding of duplex DNA by translocating in the 3'-5' direction.</text>
        <dbReference type="EC" id="5.6.2.4"/>
    </reaction>
</comment>
<evidence type="ECO:0000256" key="2">
    <source>
        <dbReference type="ARBA" id="ARBA00022741"/>
    </source>
</evidence>
<dbReference type="CDD" id="cd00081">
    <property type="entry name" value="Hint"/>
    <property type="match status" value="1"/>
</dbReference>
<evidence type="ECO:0000256" key="6">
    <source>
        <dbReference type="ARBA" id="ARBA00023125"/>
    </source>
</evidence>
<evidence type="ECO:0000256" key="11">
    <source>
        <dbReference type="PROSITE-ProRule" id="PRU00560"/>
    </source>
</evidence>
<keyword evidence="16" id="KW-1185">Reference proteome</keyword>
<dbReference type="GO" id="GO:0003677">
    <property type="term" value="F:DNA binding"/>
    <property type="evidence" value="ECO:0007669"/>
    <property type="project" value="UniProtKB-KW"/>
</dbReference>
<evidence type="ECO:0000256" key="12">
    <source>
        <dbReference type="SAM" id="MobiDB-lite"/>
    </source>
</evidence>
<proteinExistence type="inferred from homology"/>
<dbReference type="GO" id="GO:0005829">
    <property type="term" value="C:cytosol"/>
    <property type="evidence" value="ECO:0007669"/>
    <property type="project" value="TreeGrafter"/>
</dbReference>
<keyword evidence="3 11" id="KW-0378">Hydrolase</keyword>
<protein>
    <recommendedName>
        <fullName evidence="9">DNA 3'-5' helicase</fullName>
        <ecNumber evidence="9">5.6.2.4</ecNumber>
    </recommendedName>
</protein>
<dbReference type="SUPFAM" id="SSF52540">
    <property type="entry name" value="P-loop containing nucleoside triphosphate hydrolases"/>
    <property type="match status" value="3"/>
</dbReference>
<sequence length="1118" mass="124006">MPGPGTRHAPRPPPSLRPGQNAGWYNSQVNPPDLLAQLNPTQAQAADHYTGPALVIAGAGSGKTRTLIYRIAHLIGHYGAAPGEILAVTFTNKAAAEMRERASHLVPGAQDLWMSTFHSAGVRILRAYGEHIGLKRGFVIYDDDDQLDVLKDIMGSLPGIGPDTNPRVLRGILDRAKSNLQTPSDLDRAHEPYLSGIPKEAAAEAYRRYEARKKAQNAIDFGDLITETVRLFRDVPAVLNAVQNRARFIHVDEYQDTNKAQYELTRLLASRDRNLLVVGDPDQCLPPGTLIGTPQGPRPIETIAEGDTVCGVGASGTRLPAQVTHVKRGHSCGPLWNVQTEAHTLRGTPHHIVLARHQPMHGQWYVYLMYREDRGYRVGLTVGARQNSEGQPDYGYRVRLNQENGDKVWVLRVCDTRADAAYWEALYAARYGLPTALFHGVGRNLAMGDDHLQRLFREIDTHSAARRLMTDLHLHPDFPHHRPQNGVRRQSLNLIMFQDHRHGSVGYHRIQWSSNRADIAAKLTDAGHPVRTNGRGGYRLELSRRDYPQALAEARQIAQDGGLELQRKAQIGGAMYAFTPLSHLHPGMLLLADTPHGLQETTVTQVTQEHYDGPVYDLTVTPTHTYLAGGLLVHNSIYKFRGADIQNILDFQKDYADAKVYMLEHNYRSSARVLGIANRLIENNAERLDKTLKAVKDDGPPVVFHRATDHRAEGDFVSEWITRLHAQEGRPLTDMAVLYRTNAQSRVIEESLRRVQIPAKIVGGVGFYDRREIRDILAYARLSINPSDDVALRRIIGRPRRGIGDTALTKLLDWAAAHRTSLLEACARADTDGILDRGAQKAVDFAALMHAMSDAADNYEPGAFLRYVIETSGYLDLLRQEGPEGQVRAENLDELVNAAEEWSQDNQGTIGDFLDDAALLSSVDDMRTRQENKGAPEEAVTLMTMHNAKGLEFPVVFIVGVEEGLLPSKGAIAEAGGIEEERRLFYVGITRAMDRLFLTAAENRMQYGKTNAAEDSRFLEEIEGGFDTVDPYGQVVEYRTKTWKTYRPTVPTASAVKNTSPLTSGMAYRGGERVRHPKFGEGQVLAVAGIGDRQEVTVHFPTAGTKKLLVKFANLSPA</sequence>
<dbReference type="CDD" id="cd17932">
    <property type="entry name" value="DEXQc_UvrD"/>
    <property type="match status" value="1"/>
</dbReference>
<keyword evidence="2 11" id="KW-0547">Nucleotide-binding</keyword>
<dbReference type="GO" id="GO:0005524">
    <property type="term" value="F:ATP binding"/>
    <property type="evidence" value="ECO:0007669"/>
    <property type="project" value="UniProtKB-UniRule"/>
</dbReference>
<evidence type="ECO:0000256" key="5">
    <source>
        <dbReference type="ARBA" id="ARBA00022840"/>
    </source>
</evidence>
<dbReference type="Pfam" id="PF00580">
    <property type="entry name" value="UvrD-helicase"/>
    <property type="match status" value="1"/>
</dbReference>
<dbReference type="PROSITE" id="PS51198">
    <property type="entry name" value="UVRD_HELICASE_ATP_BIND"/>
    <property type="match status" value="1"/>
</dbReference>
<feature type="domain" description="UvrD-like helicase C-terminal" evidence="14">
    <location>
        <begin position="671"/>
        <end position="950"/>
    </location>
</feature>
<dbReference type="SUPFAM" id="SSF51294">
    <property type="entry name" value="Hedgehog/intein (Hint) domain"/>
    <property type="match status" value="1"/>
</dbReference>
<feature type="binding site" evidence="11">
    <location>
        <begin position="57"/>
        <end position="64"/>
    </location>
    <ligand>
        <name>ATP</name>
        <dbReference type="ChEBI" id="CHEBI:30616"/>
    </ligand>
</feature>
<dbReference type="FunFam" id="1.10.486.10:FF:000003">
    <property type="entry name" value="ATP-dependent DNA helicase"/>
    <property type="match status" value="1"/>
</dbReference>
<dbReference type="CDD" id="cd18807">
    <property type="entry name" value="SF1_C_UvrD"/>
    <property type="match status" value="1"/>
</dbReference>
<dbReference type="SMART" id="SM00305">
    <property type="entry name" value="HintC"/>
    <property type="match status" value="1"/>
</dbReference>
<dbReference type="Proteomes" id="UP000197208">
    <property type="component" value="Unassembled WGS sequence"/>
</dbReference>
<evidence type="ECO:0000259" key="14">
    <source>
        <dbReference type="PROSITE" id="PS51217"/>
    </source>
</evidence>
<dbReference type="InterPro" id="IPR013986">
    <property type="entry name" value="DExx_box_DNA_helicase_dom_sf"/>
</dbReference>
<dbReference type="GO" id="GO:0016887">
    <property type="term" value="F:ATP hydrolysis activity"/>
    <property type="evidence" value="ECO:0007669"/>
    <property type="project" value="RHEA"/>
</dbReference>
<comment type="caution">
    <text evidence="15">The sequence shown here is derived from an EMBL/GenBank/DDBJ whole genome shotgun (WGS) entry which is preliminary data.</text>
</comment>
<dbReference type="InterPro" id="IPR000212">
    <property type="entry name" value="DNA_helicase_UvrD/REP"/>
</dbReference>
<feature type="domain" description="UvrD-like helicase ATP-binding" evidence="13">
    <location>
        <begin position="36"/>
        <end position="670"/>
    </location>
</feature>